<keyword evidence="10" id="KW-0735">Signal-anchor</keyword>
<evidence type="ECO:0000256" key="12">
    <source>
        <dbReference type="ARBA" id="ARBA00023034"/>
    </source>
</evidence>
<evidence type="ECO:0000313" key="23">
    <source>
        <dbReference type="Proteomes" id="UP000479000"/>
    </source>
</evidence>
<dbReference type="GO" id="GO:0000139">
    <property type="term" value="C:Golgi membrane"/>
    <property type="evidence" value="ECO:0007669"/>
    <property type="project" value="UniProtKB-SubCell"/>
</dbReference>
<keyword evidence="8" id="KW-0812">Transmembrane</keyword>
<evidence type="ECO:0000313" key="22">
    <source>
        <dbReference type="EMBL" id="CAA9994252.1"/>
    </source>
</evidence>
<keyword evidence="13" id="KW-0472">Membrane</keyword>
<protein>
    <recommendedName>
        <fullName evidence="5">Beta-1,4-glucuronyltransferase 1</fullName>
    </recommendedName>
    <alternativeName>
        <fullName evidence="16">I-beta-1,3-N-acetylglucosaminyltransferase</fullName>
    </alternativeName>
    <alternativeName>
        <fullName evidence="19">N-acetyllactosaminide beta-1,3-N-acetylglucosaminyltransferase</fullName>
    </alternativeName>
    <alternativeName>
        <fullName evidence="17">Poly-N-acetyllactosamine extension enzyme</fullName>
    </alternativeName>
    <alternativeName>
        <fullName evidence="18">UDP-GlcNAc:betaGal beta-1,3-N-acetylglucosaminyltransferase 1</fullName>
    </alternativeName>
</protein>
<evidence type="ECO:0000256" key="14">
    <source>
        <dbReference type="ARBA" id="ARBA00023180"/>
    </source>
</evidence>
<keyword evidence="12" id="KW-0333">Golgi apparatus</keyword>
<evidence type="ECO:0000256" key="15">
    <source>
        <dbReference type="ARBA" id="ARBA00023211"/>
    </source>
</evidence>
<evidence type="ECO:0000256" key="2">
    <source>
        <dbReference type="ARBA" id="ARBA00004323"/>
    </source>
</evidence>
<keyword evidence="6" id="KW-0328">Glycosyltransferase</keyword>
<evidence type="ECO:0000256" key="6">
    <source>
        <dbReference type="ARBA" id="ARBA00022676"/>
    </source>
</evidence>
<keyword evidence="7" id="KW-0808">Transferase</keyword>
<evidence type="ECO:0000256" key="13">
    <source>
        <dbReference type="ARBA" id="ARBA00023136"/>
    </source>
</evidence>
<evidence type="ECO:0000256" key="21">
    <source>
        <dbReference type="SAM" id="MobiDB-lite"/>
    </source>
</evidence>
<feature type="region of interest" description="Disordered" evidence="21">
    <location>
        <begin position="253"/>
        <end position="283"/>
    </location>
</feature>
<evidence type="ECO:0000256" key="18">
    <source>
        <dbReference type="ARBA" id="ARBA00032181"/>
    </source>
</evidence>
<feature type="region of interest" description="Disordered" evidence="21">
    <location>
        <begin position="212"/>
        <end position="231"/>
    </location>
</feature>
<sequence length="382" mass="41427">MRNNTNYNKLITTTTTTTIINHEITGPISVAVYVDEEDLAEVLQKLALLMTCFPSFKENITVSLVSPLPAKNRASDVPPTIADWKACDVERFESADVSSTNYAIIDNYPNNLLRNVARRACNTEFVFVIDVDMLPSENLRQVRFDDRLSGECGQQSALGKFDFIRGFPICRISSSSPRSEDCSRRTIISKRPSSKNIILFAKFTSGLCDGGSATSDPASSQRRLFGSTPSTSDASYELLAALELIRNESNSFRSAGASGAPTSTTPSPTSTTPSPTIFSPTTASPTGASTELIWLRPSIFSSSDQRLLTGMKLSSGSSRRASEERATASWPELDVEAVAAAGSSELFSSVSAAVEGLRDLTHMKRSSSSFPTHAPMVWNMRK</sequence>
<dbReference type="GO" id="GO:0015020">
    <property type="term" value="F:glucuronosyltransferase activity"/>
    <property type="evidence" value="ECO:0007669"/>
    <property type="project" value="InterPro"/>
</dbReference>
<dbReference type="AlphaFoldDB" id="A0A6H5FYB4"/>
<accession>A0A6H5FYB4</accession>
<evidence type="ECO:0000256" key="3">
    <source>
        <dbReference type="ARBA" id="ARBA00004922"/>
    </source>
</evidence>
<dbReference type="PANTHER" id="PTHR46420">
    <property type="entry name" value="BETA-1,4-GLUCURONYLTRANSFERASE 1"/>
    <property type="match status" value="1"/>
</dbReference>
<dbReference type="GO" id="GO:0046872">
    <property type="term" value="F:metal ion binding"/>
    <property type="evidence" value="ECO:0007669"/>
    <property type="project" value="UniProtKB-KW"/>
</dbReference>
<comment type="pathway">
    <text evidence="3">Protein modification; protein glycosylation.</text>
</comment>
<gene>
    <name evidence="22" type="ORF">NTEN_LOCUS1068</name>
</gene>
<evidence type="ECO:0000256" key="1">
    <source>
        <dbReference type="ARBA" id="ARBA00001936"/>
    </source>
</evidence>
<evidence type="ECO:0000256" key="5">
    <source>
        <dbReference type="ARBA" id="ARBA00017962"/>
    </source>
</evidence>
<dbReference type="GO" id="GO:0035269">
    <property type="term" value="P:protein O-linked glycosylation via mannose"/>
    <property type="evidence" value="ECO:0007669"/>
    <property type="project" value="TreeGrafter"/>
</dbReference>
<evidence type="ECO:0000256" key="4">
    <source>
        <dbReference type="ARBA" id="ARBA00008539"/>
    </source>
</evidence>
<keyword evidence="9" id="KW-0479">Metal-binding</keyword>
<dbReference type="Proteomes" id="UP000479000">
    <property type="component" value="Unassembled WGS sequence"/>
</dbReference>
<dbReference type="EMBL" id="CADCXU010001853">
    <property type="protein sequence ID" value="CAA9994252.1"/>
    <property type="molecule type" value="Genomic_DNA"/>
</dbReference>
<keyword evidence="14" id="KW-0325">Glycoprotein</keyword>
<keyword evidence="11" id="KW-1133">Transmembrane helix</keyword>
<proteinExistence type="inferred from homology"/>
<evidence type="ECO:0000256" key="16">
    <source>
        <dbReference type="ARBA" id="ARBA00030723"/>
    </source>
</evidence>
<evidence type="ECO:0000256" key="7">
    <source>
        <dbReference type="ARBA" id="ARBA00022679"/>
    </source>
</evidence>
<evidence type="ECO:0000256" key="19">
    <source>
        <dbReference type="ARBA" id="ARBA00033291"/>
    </source>
</evidence>
<comment type="catalytic activity">
    <reaction evidence="20">
        <text>3-O-[beta-D-Xyl-(1-&gt;4)-Rib-ol-P-Rib-ol-P-3-beta-D-GalNAc-(1-&gt;3)-beta-D-GlcNAc-(1-&gt;4)-(O-6-P-alpha-D-Man)]-Thr-[protein] + UDP-alpha-D-glucuronate = 3-O-[beta-D-GlcA-(1-&gt;3)-beta-D-Xyl-(1-&gt;4)-Rib-ol-P-Rib-ol-P-3-beta-D-GalNAc-(1-&gt;3)-beta-D-GlcNAc-(1-&gt;4)-(O-6-P-alpha-D-Man)]-Thr-[protein] + UDP + H(+)</text>
        <dbReference type="Rhea" id="RHEA:46860"/>
        <dbReference type="Rhea" id="RHEA-COMP:15023"/>
        <dbReference type="Rhea" id="RHEA-COMP:17482"/>
        <dbReference type="ChEBI" id="CHEBI:15378"/>
        <dbReference type="ChEBI" id="CHEBI:58052"/>
        <dbReference type="ChEBI" id="CHEBI:58223"/>
        <dbReference type="ChEBI" id="CHEBI:142405"/>
        <dbReference type="ChEBI" id="CHEBI:177336"/>
    </reaction>
</comment>
<feature type="compositionally biased region" description="Low complexity" evidence="21">
    <location>
        <begin position="254"/>
        <end position="283"/>
    </location>
</feature>
<dbReference type="PANTHER" id="PTHR46420:SF1">
    <property type="entry name" value="BETA-1,4-GLUCURONYLTRANSFERASE 1"/>
    <property type="match status" value="1"/>
</dbReference>
<name>A0A6H5FYB4_9HEMI</name>
<dbReference type="UniPathway" id="UPA00378"/>
<evidence type="ECO:0000256" key="11">
    <source>
        <dbReference type="ARBA" id="ARBA00022989"/>
    </source>
</evidence>
<evidence type="ECO:0000256" key="8">
    <source>
        <dbReference type="ARBA" id="ARBA00022692"/>
    </source>
</evidence>
<evidence type="ECO:0000256" key="10">
    <source>
        <dbReference type="ARBA" id="ARBA00022968"/>
    </source>
</evidence>
<dbReference type="OrthoDB" id="9974378at2759"/>
<evidence type="ECO:0000256" key="17">
    <source>
        <dbReference type="ARBA" id="ARBA00032175"/>
    </source>
</evidence>
<comment type="cofactor">
    <cofactor evidence="1">
        <name>Mn(2+)</name>
        <dbReference type="ChEBI" id="CHEBI:29035"/>
    </cofactor>
</comment>
<comment type="similarity">
    <text evidence="4">Belongs to the glycosyltransferase 49 family.</text>
</comment>
<dbReference type="Pfam" id="PF13896">
    <property type="entry name" value="Glyco_transf_49"/>
    <property type="match status" value="1"/>
</dbReference>
<evidence type="ECO:0000256" key="20">
    <source>
        <dbReference type="ARBA" id="ARBA00047852"/>
    </source>
</evidence>
<keyword evidence="15" id="KW-0464">Manganese</keyword>
<evidence type="ECO:0000256" key="9">
    <source>
        <dbReference type="ARBA" id="ARBA00022723"/>
    </source>
</evidence>
<organism evidence="22 23">
    <name type="scientific">Nesidiocoris tenuis</name>
    <dbReference type="NCBI Taxonomy" id="355587"/>
    <lineage>
        <taxon>Eukaryota</taxon>
        <taxon>Metazoa</taxon>
        <taxon>Ecdysozoa</taxon>
        <taxon>Arthropoda</taxon>
        <taxon>Hexapoda</taxon>
        <taxon>Insecta</taxon>
        <taxon>Pterygota</taxon>
        <taxon>Neoptera</taxon>
        <taxon>Paraneoptera</taxon>
        <taxon>Hemiptera</taxon>
        <taxon>Heteroptera</taxon>
        <taxon>Panheteroptera</taxon>
        <taxon>Cimicomorpha</taxon>
        <taxon>Miridae</taxon>
        <taxon>Dicyphina</taxon>
        <taxon>Nesidiocoris</taxon>
    </lineage>
</organism>
<reference evidence="22 23" key="1">
    <citation type="submission" date="2020-02" db="EMBL/GenBank/DDBJ databases">
        <authorList>
            <person name="Ferguson B K."/>
        </authorList>
    </citation>
    <scope>NUCLEOTIDE SEQUENCE [LARGE SCALE GENOMIC DNA]</scope>
</reference>
<comment type="subcellular location">
    <subcellularLocation>
        <location evidence="2">Golgi apparatus membrane</location>
        <topology evidence="2">Single-pass type II membrane protein</topology>
    </subcellularLocation>
</comment>
<keyword evidence="23" id="KW-1185">Reference proteome</keyword>
<dbReference type="InterPro" id="IPR043189">
    <property type="entry name" value="B4GAT1"/>
</dbReference>